<proteinExistence type="predicted"/>
<keyword evidence="3" id="KW-1185">Reference proteome</keyword>
<accession>A0A9Q1HY47</accession>
<evidence type="ECO:0000313" key="3">
    <source>
        <dbReference type="Proteomes" id="UP001152803"/>
    </source>
</evidence>
<feature type="region of interest" description="Disordered" evidence="1">
    <location>
        <begin position="1"/>
        <end position="34"/>
    </location>
</feature>
<dbReference type="PANTHER" id="PTHR12219:SF17">
    <property type="entry name" value="WD REPEAT-CONTAINING PROTEIN 93"/>
    <property type="match status" value="1"/>
</dbReference>
<organism evidence="2 3">
    <name type="scientific">Conger conger</name>
    <name type="common">Conger eel</name>
    <name type="synonym">Muraena conger</name>
    <dbReference type="NCBI Taxonomy" id="82655"/>
    <lineage>
        <taxon>Eukaryota</taxon>
        <taxon>Metazoa</taxon>
        <taxon>Chordata</taxon>
        <taxon>Craniata</taxon>
        <taxon>Vertebrata</taxon>
        <taxon>Euteleostomi</taxon>
        <taxon>Actinopterygii</taxon>
        <taxon>Neopterygii</taxon>
        <taxon>Teleostei</taxon>
        <taxon>Anguilliformes</taxon>
        <taxon>Congridae</taxon>
        <taxon>Conger</taxon>
    </lineage>
</organism>
<reference evidence="2" key="1">
    <citation type="journal article" date="2023" name="Science">
        <title>Genome structures resolve the early diversification of teleost fishes.</title>
        <authorList>
            <person name="Parey E."/>
            <person name="Louis A."/>
            <person name="Montfort J."/>
            <person name="Bouchez O."/>
            <person name="Roques C."/>
            <person name="Iampietro C."/>
            <person name="Lluch J."/>
            <person name="Castinel A."/>
            <person name="Donnadieu C."/>
            <person name="Desvignes T."/>
            <person name="Floi Bucao C."/>
            <person name="Jouanno E."/>
            <person name="Wen M."/>
            <person name="Mejri S."/>
            <person name="Dirks R."/>
            <person name="Jansen H."/>
            <person name="Henkel C."/>
            <person name="Chen W.J."/>
            <person name="Zahm M."/>
            <person name="Cabau C."/>
            <person name="Klopp C."/>
            <person name="Thompson A.W."/>
            <person name="Robinson-Rechavi M."/>
            <person name="Braasch I."/>
            <person name="Lecointre G."/>
            <person name="Bobe J."/>
            <person name="Postlethwait J.H."/>
            <person name="Berthelot C."/>
            <person name="Roest Crollius H."/>
            <person name="Guiguen Y."/>
        </authorList>
    </citation>
    <scope>NUCLEOTIDE SEQUENCE</scope>
    <source>
        <strain evidence="2">Concon-B</strain>
    </source>
</reference>
<dbReference type="InterPro" id="IPR049547">
    <property type="entry name" value="WDR93_beta-prop"/>
</dbReference>
<evidence type="ECO:0008006" key="4">
    <source>
        <dbReference type="Google" id="ProtNLM"/>
    </source>
</evidence>
<evidence type="ECO:0000313" key="2">
    <source>
        <dbReference type="EMBL" id="KAJ8271991.1"/>
    </source>
</evidence>
<gene>
    <name evidence="2" type="ORF">COCON_G00108500</name>
</gene>
<name>A0A9Q1HY47_CONCO</name>
<comment type="caution">
    <text evidence="2">The sequence shown here is derived from an EMBL/GenBank/DDBJ whole genome shotgun (WGS) entry which is preliminary data.</text>
</comment>
<dbReference type="Pfam" id="PF21030">
    <property type="entry name" value="WDR93"/>
    <property type="match status" value="1"/>
</dbReference>
<protein>
    <recommendedName>
        <fullName evidence="4">WD repeat-containing protein 93</fullName>
    </recommendedName>
</protein>
<dbReference type="OrthoDB" id="547231at2759"/>
<dbReference type="GO" id="GO:0022900">
    <property type="term" value="P:electron transport chain"/>
    <property type="evidence" value="ECO:0007669"/>
    <property type="project" value="InterPro"/>
</dbReference>
<dbReference type="InterPro" id="IPR006885">
    <property type="entry name" value="NADH_UbQ_FeS_4_mit-like"/>
</dbReference>
<sequence>MPVYIRKVPTEMPEPSDAGRSDDEEDSFLRDPEQFQDRLPQPYRMIDKVLNKLFDKAWDVISEREASRIAQGSKKKNVLNPTAEVKLQEKANCLSCSADGKYVFLGHSRGLSVISISSLICVATWEDQSLEITSLSSSCLGEATHLLSTVDDMGVSRIFAFCPDVIYLIKSINETDDISQRKVYTKFQLSEGGKCAAAVIECNGASWLEIYRFPTETWLKELEVIQAASQKQVPHSLGVGEVKFSPFGIIMKIKPPRCLSGTSLKSPFEVLQRTEDGNVIGSGKHHMIRGRQWEDLEAVFKWKYGNILCENKCKAKEAGDRSSQCTFHFLLPGGLTPSLGETEAQSGLSRGIPVTTICVWWSGSHNLFHYTLSKTVKDKADIEPNPDAVWPNAHHIICSATSRSTVYVSLGLVDGTVTIWDRCLGIPWSVVALSDSSSMSGILFLDQPKSPRDVPAPFGSKVCILVTCKSGTCHLITARRGRDSQTTKITERTTDHGTLSATVWSGHVLQKLVLFMYRNGEIIIQDMSNGADVYNLALPPSHCVAPQWSPVCQFDSTRQTLFVQGDRSSCGDYPSESEDTDSSLFVFRLPESSVTDENCTPLSGAAGAKREKGCVILEETFNLYLQERSIGQA</sequence>
<dbReference type="PANTHER" id="PTHR12219">
    <property type="entry name" value="NADH-UBIQUINONE OXIDOREDUCTASE"/>
    <property type="match status" value="1"/>
</dbReference>
<dbReference type="SUPFAM" id="SSF101908">
    <property type="entry name" value="Putative isomerase YbhE"/>
    <property type="match status" value="1"/>
</dbReference>
<feature type="compositionally biased region" description="Basic and acidic residues" evidence="1">
    <location>
        <begin position="17"/>
        <end position="34"/>
    </location>
</feature>
<dbReference type="AlphaFoldDB" id="A0A9Q1HY47"/>
<dbReference type="EMBL" id="JAFJMO010000007">
    <property type="protein sequence ID" value="KAJ8271991.1"/>
    <property type="molecule type" value="Genomic_DNA"/>
</dbReference>
<evidence type="ECO:0000256" key="1">
    <source>
        <dbReference type="SAM" id="MobiDB-lite"/>
    </source>
</evidence>
<dbReference type="Proteomes" id="UP001152803">
    <property type="component" value="Unassembled WGS sequence"/>
</dbReference>